<proteinExistence type="predicted"/>
<evidence type="ECO:0000259" key="4">
    <source>
        <dbReference type="Pfam" id="PF03184"/>
    </source>
</evidence>
<evidence type="ECO:0000313" key="5">
    <source>
        <dbReference type="EMBL" id="UYV67188.1"/>
    </source>
</evidence>
<keyword evidence="3" id="KW-0732">Signal</keyword>
<feature type="compositionally biased region" description="Low complexity" evidence="2">
    <location>
        <begin position="294"/>
        <end position="305"/>
    </location>
</feature>
<keyword evidence="1" id="KW-0175">Coiled coil</keyword>
<feature type="region of interest" description="Disordered" evidence="2">
    <location>
        <begin position="292"/>
        <end position="311"/>
    </location>
</feature>
<sequence>MEVSVFVMGCLRIHVVQAMIIMAPPSPRAQAYIDKIKALGSNGVHVVQAMIIMTLLGSTGKRKGEVARALPLKNNAGQTVLHLLAGIDETFLESCLIESIKKLLTFKMGSGSYFTEIPDGLDDLSQGRLPHELALSTKPMDQGVIVAFKRLYKRRQLESCLVFSSDADQPNNSVGEQTFSNLKKYDIKKAIFNFGNSWDELKSSTIRNGWKILLEHKNNSDLETAGDALQLSEDESDEDEQEIRRLEQLFQRARIEVNQESINEWIDIDLDDPGHNVLSNDDIVEAVLSEKMEISSSDDSSSTSEDSLEPDVPRCEALKSLDVALKYLEKRTEPEMLASYNTINSLRTMLMREEEALLNKPKKQTTISNFFAKP</sequence>
<evidence type="ECO:0000313" key="6">
    <source>
        <dbReference type="Proteomes" id="UP001235939"/>
    </source>
</evidence>
<feature type="domain" description="DDE-1" evidence="4">
    <location>
        <begin position="128"/>
        <end position="210"/>
    </location>
</feature>
<accession>A0ABY6KEH8</accession>
<dbReference type="Pfam" id="PF03184">
    <property type="entry name" value="DDE_1"/>
    <property type="match status" value="1"/>
</dbReference>
<gene>
    <name evidence="5" type="ORF">LAZ67_4004280</name>
</gene>
<evidence type="ECO:0000256" key="1">
    <source>
        <dbReference type="SAM" id="Coils"/>
    </source>
</evidence>
<feature type="chain" id="PRO_5046211375" evidence="3">
    <location>
        <begin position="19"/>
        <end position="374"/>
    </location>
</feature>
<protein>
    <submittedName>
        <fullName evidence="5">TIGD7</fullName>
    </submittedName>
</protein>
<name>A0ABY6KEH8_9ARAC</name>
<evidence type="ECO:0000256" key="3">
    <source>
        <dbReference type="SAM" id="SignalP"/>
    </source>
</evidence>
<feature type="coiled-coil region" evidence="1">
    <location>
        <begin position="229"/>
        <end position="263"/>
    </location>
</feature>
<dbReference type="EMBL" id="CP092866">
    <property type="protein sequence ID" value="UYV67188.1"/>
    <property type="molecule type" value="Genomic_DNA"/>
</dbReference>
<organism evidence="5 6">
    <name type="scientific">Cordylochernes scorpioides</name>
    <dbReference type="NCBI Taxonomy" id="51811"/>
    <lineage>
        <taxon>Eukaryota</taxon>
        <taxon>Metazoa</taxon>
        <taxon>Ecdysozoa</taxon>
        <taxon>Arthropoda</taxon>
        <taxon>Chelicerata</taxon>
        <taxon>Arachnida</taxon>
        <taxon>Pseudoscorpiones</taxon>
        <taxon>Cheliferoidea</taxon>
        <taxon>Chernetidae</taxon>
        <taxon>Cordylochernes</taxon>
    </lineage>
</organism>
<keyword evidence="6" id="KW-1185">Reference proteome</keyword>
<evidence type="ECO:0000256" key="2">
    <source>
        <dbReference type="SAM" id="MobiDB-lite"/>
    </source>
</evidence>
<feature type="signal peptide" evidence="3">
    <location>
        <begin position="1"/>
        <end position="18"/>
    </location>
</feature>
<dbReference type="Proteomes" id="UP001235939">
    <property type="component" value="Chromosome 04"/>
</dbReference>
<reference evidence="5 6" key="1">
    <citation type="submission" date="2022-01" db="EMBL/GenBank/DDBJ databases">
        <title>A chromosomal length assembly of Cordylochernes scorpioides.</title>
        <authorList>
            <person name="Zeh D."/>
            <person name="Zeh J."/>
        </authorList>
    </citation>
    <scope>NUCLEOTIDE SEQUENCE [LARGE SCALE GENOMIC DNA]</scope>
    <source>
        <strain evidence="5">IN4F17</strain>
        <tissue evidence="5">Whole Body</tissue>
    </source>
</reference>
<dbReference type="InterPro" id="IPR004875">
    <property type="entry name" value="DDE_SF_endonuclease_dom"/>
</dbReference>